<dbReference type="Gene3D" id="3.30.470.160">
    <property type="entry name" value="Inositol polyphosphate kinase"/>
    <property type="match status" value="1"/>
</dbReference>
<comment type="catalytic activity">
    <reaction evidence="6">
        <text>1D-myo-inositol 1,4,5-trisphosphate + 2 ATP = 1D-myo-inositol 1,3,4,5,6-pentakisphosphate + 2 ADP + 2 H(+)</text>
        <dbReference type="Rhea" id="RHEA:32359"/>
        <dbReference type="ChEBI" id="CHEBI:15378"/>
        <dbReference type="ChEBI" id="CHEBI:30616"/>
        <dbReference type="ChEBI" id="CHEBI:57733"/>
        <dbReference type="ChEBI" id="CHEBI:203600"/>
        <dbReference type="ChEBI" id="CHEBI:456216"/>
        <dbReference type="EC" id="2.7.1.151"/>
    </reaction>
</comment>
<name>A0AAN8X2M0_HALRR</name>
<evidence type="ECO:0000256" key="1">
    <source>
        <dbReference type="ARBA" id="ARBA00007374"/>
    </source>
</evidence>
<dbReference type="Pfam" id="PF03770">
    <property type="entry name" value="IPK"/>
    <property type="match status" value="1"/>
</dbReference>
<evidence type="ECO:0000256" key="4">
    <source>
        <dbReference type="ARBA" id="ARBA00022777"/>
    </source>
</evidence>
<proteinExistence type="inferred from homology"/>
<comment type="caution">
    <text evidence="9">The sequence shown here is derived from an EMBL/GenBank/DDBJ whole genome shotgun (WGS) entry which is preliminary data.</text>
</comment>
<dbReference type="SUPFAM" id="SSF56104">
    <property type="entry name" value="SAICAR synthase-like"/>
    <property type="match status" value="1"/>
</dbReference>
<dbReference type="InterPro" id="IPR038286">
    <property type="entry name" value="IPK_sf"/>
</dbReference>
<dbReference type="PANTHER" id="PTHR12400:SF51">
    <property type="entry name" value="INOSITOL POLYPHOSPHATE MULTIKINASE"/>
    <property type="match status" value="1"/>
</dbReference>
<dbReference type="GO" id="GO:0005524">
    <property type="term" value="F:ATP binding"/>
    <property type="evidence" value="ECO:0007669"/>
    <property type="project" value="UniProtKB-KW"/>
</dbReference>
<dbReference type="InterPro" id="IPR005522">
    <property type="entry name" value="IPK"/>
</dbReference>
<dbReference type="Proteomes" id="UP001381693">
    <property type="component" value="Unassembled WGS sequence"/>
</dbReference>
<keyword evidence="4 8" id="KW-0418">Kinase</keyword>
<evidence type="ECO:0000256" key="8">
    <source>
        <dbReference type="RuleBase" id="RU363090"/>
    </source>
</evidence>
<evidence type="ECO:0000256" key="2">
    <source>
        <dbReference type="ARBA" id="ARBA00022679"/>
    </source>
</evidence>
<keyword evidence="5" id="KW-0067">ATP-binding</keyword>
<comment type="similarity">
    <text evidence="1 8">Belongs to the inositol phosphokinase (IPK) family.</text>
</comment>
<dbReference type="EMBL" id="JAXCGZ010009538">
    <property type="protein sequence ID" value="KAK7076830.1"/>
    <property type="molecule type" value="Genomic_DNA"/>
</dbReference>
<dbReference type="GO" id="GO:0051765">
    <property type="term" value="F:inositol tetrakisphosphate kinase activity"/>
    <property type="evidence" value="ECO:0007669"/>
    <property type="project" value="TreeGrafter"/>
</dbReference>
<evidence type="ECO:0000256" key="6">
    <source>
        <dbReference type="ARBA" id="ARBA00036164"/>
    </source>
</evidence>
<dbReference type="AlphaFoldDB" id="A0AAN8X2M0"/>
<dbReference type="GO" id="GO:0005634">
    <property type="term" value="C:nucleus"/>
    <property type="evidence" value="ECO:0007669"/>
    <property type="project" value="TreeGrafter"/>
</dbReference>
<protein>
    <recommendedName>
        <fullName evidence="8">Kinase</fullName>
        <ecNumber evidence="8">2.7.-.-</ecNumber>
    </recommendedName>
</protein>
<dbReference type="PANTHER" id="PTHR12400">
    <property type="entry name" value="INOSITOL POLYPHOSPHATE KINASE"/>
    <property type="match status" value="1"/>
</dbReference>
<evidence type="ECO:0000313" key="9">
    <source>
        <dbReference type="EMBL" id="KAK7076830.1"/>
    </source>
</evidence>
<keyword evidence="2 8" id="KW-0808">Transferase</keyword>
<sequence>VLKNKDGQILKPIKLNANPTYNRDSDVLPVEEKWIKDAKSEELIPVCGDELSFYELVAASKKSVDVALRPLMPKFYGCQQVKKDTDQVIPHLVLQDLAHDLQNPCVMDIKIGVSQDYPKKPKPENKTRPTYATQTSLGFCLTGVRIVNPVSGQYILNLRPDACKRLTNDQVLNALDKFSHWNENASKQICEGIVEGLHKVRDWIVLQRNYKIRRGSVLILYDANQVSLVPEESPPSLTSQKAELCNNSNNHNQSLRVTVKMIDFAHVFHAHGEQDDNYLIGLDNLINFYSKTE</sequence>
<evidence type="ECO:0000256" key="3">
    <source>
        <dbReference type="ARBA" id="ARBA00022741"/>
    </source>
</evidence>
<gene>
    <name evidence="9" type="ORF">SK128_026986</name>
</gene>
<keyword evidence="3" id="KW-0547">Nucleotide-binding</keyword>
<evidence type="ECO:0000313" key="10">
    <source>
        <dbReference type="Proteomes" id="UP001381693"/>
    </source>
</evidence>
<keyword evidence="10" id="KW-1185">Reference proteome</keyword>
<evidence type="ECO:0000256" key="7">
    <source>
        <dbReference type="ARBA" id="ARBA00036525"/>
    </source>
</evidence>
<evidence type="ECO:0000256" key="5">
    <source>
        <dbReference type="ARBA" id="ARBA00022840"/>
    </source>
</evidence>
<comment type="catalytic activity">
    <reaction evidence="7">
        <text>1D-myo-inositol 1,3,4,6-tetrakisphosphate + ATP = 1D-myo-inositol 1,3,4,5,6-pentakisphosphate + ADP + H(+)</text>
        <dbReference type="Rhea" id="RHEA:12717"/>
        <dbReference type="ChEBI" id="CHEBI:15378"/>
        <dbReference type="ChEBI" id="CHEBI:30616"/>
        <dbReference type="ChEBI" id="CHEBI:57660"/>
        <dbReference type="ChEBI" id="CHEBI:57733"/>
        <dbReference type="ChEBI" id="CHEBI:456216"/>
        <dbReference type="EC" id="2.7.1.140"/>
    </reaction>
</comment>
<dbReference type="GO" id="GO:0005737">
    <property type="term" value="C:cytoplasm"/>
    <property type="evidence" value="ECO:0007669"/>
    <property type="project" value="TreeGrafter"/>
</dbReference>
<organism evidence="9 10">
    <name type="scientific">Halocaridina rubra</name>
    <name type="common">Hawaiian red shrimp</name>
    <dbReference type="NCBI Taxonomy" id="373956"/>
    <lineage>
        <taxon>Eukaryota</taxon>
        <taxon>Metazoa</taxon>
        <taxon>Ecdysozoa</taxon>
        <taxon>Arthropoda</taxon>
        <taxon>Crustacea</taxon>
        <taxon>Multicrustacea</taxon>
        <taxon>Malacostraca</taxon>
        <taxon>Eumalacostraca</taxon>
        <taxon>Eucarida</taxon>
        <taxon>Decapoda</taxon>
        <taxon>Pleocyemata</taxon>
        <taxon>Caridea</taxon>
        <taxon>Atyoidea</taxon>
        <taxon>Atyidae</taxon>
        <taxon>Halocaridina</taxon>
    </lineage>
</organism>
<dbReference type="EC" id="2.7.-.-" evidence="8"/>
<accession>A0AAN8X2M0</accession>
<dbReference type="GO" id="GO:0032958">
    <property type="term" value="P:inositol phosphate biosynthetic process"/>
    <property type="evidence" value="ECO:0007669"/>
    <property type="project" value="InterPro"/>
</dbReference>
<feature type="non-terminal residue" evidence="9">
    <location>
        <position position="1"/>
    </location>
</feature>
<reference evidence="9 10" key="1">
    <citation type="submission" date="2023-11" db="EMBL/GenBank/DDBJ databases">
        <title>Halocaridina rubra genome assembly.</title>
        <authorList>
            <person name="Smith C."/>
        </authorList>
    </citation>
    <scope>NUCLEOTIDE SEQUENCE [LARGE SCALE GENOMIC DNA]</scope>
    <source>
        <strain evidence="9">EP-1</strain>
        <tissue evidence="9">Whole</tissue>
    </source>
</reference>
<dbReference type="GO" id="GO:0008440">
    <property type="term" value="F:inositol-1,4,5-trisphosphate 3-kinase activity"/>
    <property type="evidence" value="ECO:0007669"/>
    <property type="project" value="TreeGrafter"/>
</dbReference>